<dbReference type="Proteomes" id="UP000306630">
    <property type="component" value="Unassembled WGS sequence"/>
</dbReference>
<accession>A0A4S2FS94</accession>
<keyword evidence="3" id="KW-0233">DNA recombination</keyword>
<sequence>MKEQDLKSKASILLGHFHDNGYSKYTIDLFRLAINYALRLRSVHPGISYEDIYRSKVDADPNHRPLHHWRRLFATIEHFDRTGILPGHGNTPRGGEKKYDTLSKEFQRAIDIYRREEPKSGKKATTIKREASLATNFFCELQTQGVFTFSEACENHIQTAFSGHCCGYRKVIRVVVRCCAPFFEDGVCEHFISLLPMTRSKRRNIEYLKAEEIASVKKVLTARDSDLCLRDKAIGLIALFTGLRGCDILGLRLTDIDWENDVILVNQEKTGVPLKLPLRPIVGNAIYDYICHERPTCSTEEIFVSQYPLHLRLDNTYNIAARIMKVAGIRQNKGSRKGFHIFRHHVATSLLNEGVPLPVVSSVLGHSSPSSLNPYLSADFLHLKECALSIEQFPVRKEVFHD</sequence>
<evidence type="ECO:0000256" key="2">
    <source>
        <dbReference type="ARBA" id="ARBA00023125"/>
    </source>
</evidence>
<dbReference type="SUPFAM" id="SSF56349">
    <property type="entry name" value="DNA breaking-rejoining enzymes"/>
    <property type="match status" value="1"/>
</dbReference>
<feature type="domain" description="Tyr recombinase" evidence="4">
    <location>
        <begin position="203"/>
        <end position="388"/>
    </location>
</feature>
<evidence type="ECO:0000256" key="3">
    <source>
        <dbReference type="ARBA" id="ARBA00023172"/>
    </source>
</evidence>
<reference evidence="5 6" key="1">
    <citation type="submission" date="2019-04" db="EMBL/GenBank/DDBJ databases">
        <title>Microbes associate with the intestines of laboratory mice.</title>
        <authorList>
            <person name="Navarre W."/>
            <person name="Wong E."/>
            <person name="Huang K."/>
            <person name="Tropini C."/>
            <person name="Ng K."/>
            <person name="Yu B."/>
        </authorList>
    </citation>
    <scope>NUCLEOTIDE SEQUENCE [LARGE SCALE GENOMIC DNA]</scope>
    <source>
        <strain evidence="5 6">NM06_A21</strain>
    </source>
</reference>
<dbReference type="RefSeq" id="WP_123400575.1">
    <property type="nucleotide sequence ID" value="NZ_SRYD01000043.1"/>
</dbReference>
<comment type="similarity">
    <text evidence="1">Belongs to the 'phage' integrase family.</text>
</comment>
<keyword evidence="2" id="KW-0238">DNA-binding</keyword>
<dbReference type="Gene3D" id="1.10.443.10">
    <property type="entry name" value="Intergrase catalytic core"/>
    <property type="match status" value="1"/>
</dbReference>
<dbReference type="InterPro" id="IPR013762">
    <property type="entry name" value="Integrase-like_cat_sf"/>
</dbReference>
<dbReference type="InterPro" id="IPR050090">
    <property type="entry name" value="Tyrosine_recombinase_XerCD"/>
</dbReference>
<evidence type="ECO:0000256" key="1">
    <source>
        <dbReference type="ARBA" id="ARBA00008857"/>
    </source>
</evidence>
<gene>
    <name evidence="5" type="ORF">E5333_10655</name>
</gene>
<dbReference type="GO" id="GO:0006310">
    <property type="term" value="P:DNA recombination"/>
    <property type="evidence" value="ECO:0007669"/>
    <property type="project" value="UniProtKB-KW"/>
</dbReference>
<dbReference type="EMBL" id="SRYD01000043">
    <property type="protein sequence ID" value="TGY72080.1"/>
    <property type="molecule type" value="Genomic_DNA"/>
</dbReference>
<name>A0A4S2FS94_9BACT</name>
<dbReference type="PANTHER" id="PTHR30349:SF41">
    <property type="entry name" value="INTEGRASE_RECOMBINASE PROTEIN MJ0367-RELATED"/>
    <property type="match status" value="1"/>
</dbReference>
<proteinExistence type="inferred from homology"/>
<evidence type="ECO:0000313" key="5">
    <source>
        <dbReference type="EMBL" id="TGY72080.1"/>
    </source>
</evidence>
<dbReference type="InterPro" id="IPR002104">
    <property type="entry name" value="Integrase_catalytic"/>
</dbReference>
<dbReference type="AlphaFoldDB" id="A0A4S2FS94"/>
<organism evidence="5 6">
    <name type="scientific">Muribaculum intestinale</name>
    <dbReference type="NCBI Taxonomy" id="1796646"/>
    <lineage>
        <taxon>Bacteria</taxon>
        <taxon>Pseudomonadati</taxon>
        <taxon>Bacteroidota</taxon>
        <taxon>Bacteroidia</taxon>
        <taxon>Bacteroidales</taxon>
        <taxon>Muribaculaceae</taxon>
        <taxon>Muribaculum</taxon>
    </lineage>
</organism>
<evidence type="ECO:0000313" key="6">
    <source>
        <dbReference type="Proteomes" id="UP000306630"/>
    </source>
</evidence>
<protein>
    <submittedName>
        <fullName evidence="5">Integrase</fullName>
    </submittedName>
</protein>
<dbReference type="GO" id="GO:0015074">
    <property type="term" value="P:DNA integration"/>
    <property type="evidence" value="ECO:0007669"/>
    <property type="project" value="InterPro"/>
</dbReference>
<dbReference type="Pfam" id="PF00589">
    <property type="entry name" value="Phage_integrase"/>
    <property type="match status" value="1"/>
</dbReference>
<dbReference type="PANTHER" id="PTHR30349">
    <property type="entry name" value="PHAGE INTEGRASE-RELATED"/>
    <property type="match status" value="1"/>
</dbReference>
<evidence type="ECO:0000259" key="4">
    <source>
        <dbReference type="PROSITE" id="PS51898"/>
    </source>
</evidence>
<dbReference type="GO" id="GO:0003677">
    <property type="term" value="F:DNA binding"/>
    <property type="evidence" value="ECO:0007669"/>
    <property type="project" value="UniProtKB-KW"/>
</dbReference>
<dbReference type="PROSITE" id="PS51898">
    <property type="entry name" value="TYR_RECOMBINASE"/>
    <property type="match status" value="1"/>
</dbReference>
<comment type="caution">
    <text evidence="5">The sequence shown here is derived from an EMBL/GenBank/DDBJ whole genome shotgun (WGS) entry which is preliminary data.</text>
</comment>
<dbReference type="InterPro" id="IPR011010">
    <property type="entry name" value="DNA_brk_join_enz"/>
</dbReference>